<dbReference type="Proteomes" id="UP000740329">
    <property type="component" value="Unassembled WGS sequence"/>
</dbReference>
<dbReference type="GO" id="GO:0016051">
    <property type="term" value="P:carbohydrate biosynthetic process"/>
    <property type="evidence" value="ECO:0007669"/>
    <property type="project" value="InterPro"/>
</dbReference>
<evidence type="ECO:0000313" key="2">
    <source>
        <dbReference type="EMBL" id="MBP2201427.1"/>
    </source>
</evidence>
<evidence type="ECO:0000313" key="3">
    <source>
        <dbReference type="Proteomes" id="UP000740329"/>
    </source>
</evidence>
<dbReference type="Pfam" id="PF03102">
    <property type="entry name" value="NeuB"/>
    <property type="match status" value="1"/>
</dbReference>
<comment type="caution">
    <text evidence="2">The sequence shown here is derived from an EMBL/GenBank/DDBJ whole genome shotgun (WGS) entry which is preliminary data.</text>
</comment>
<dbReference type="RefSeq" id="WP_209590914.1">
    <property type="nucleotide sequence ID" value="NZ_JAGGMV010000002.1"/>
</dbReference>
<keyword evidence="2" id="KW-0808">Transferase</keyword>
<dbReference type="SUPFAM" id="SSF53448">
    <property type="entry name" value="Nucleotide-diphospho-sugar transferases"/>
    <property type="match status" value="1"/>
</dbReference>
<dbReference type="PANTHER" id="PTHR42966:SF1">
    <property type="entry name" value="SIALIC ACID SYNTHASE"/>
    <property type="match status" value="1"/>
</dbReference>
<dbReference type="InterPro" id="IPR013132">
    <property type="entry name" value="PseI/NeuA/B-like_N"/>
</dbReference>
<protein>
    <submittedName>
        <fullName evidence="2">N,N'-diacetyllegionaminate synthase</fullName>
        <ecNumber evidence="2">2.5.1.101</ecNumber>
    </submittedName>
</protein>
<dbReference type="InterPro" id="IPR003329">
    <property type="entry name" value="Cytidylyl_trans"/>
</dbReference>
<dbReference type="GO" id="GO:0047444">
    <property type="term" value="F:N-acylneuraminate-9-phosphate synthase activity"/>
    <property type="evidence" value="ECO:0007669"/>
    <property type="project" value="TreeGrafter"/>
</dbReference>
<gene>
    <name evidence="2" type="ORF">J3E07_000839</name>
</gene>
<feature type="domain" description="PseI/NeuA/B-like" evidence="1">
    <location>
        <begin position="50"/>
        <end position="264"/>
    </location>
</feature>
<name>A0A8J7RGH0_METVO</name>
<dbReference type="EC" id="2.5.1.101" evidence="2"/>
<dbReference type="PANTHER" id="PTHR42966">
    <property type="entry name" value="N-ACETYLNEURAMINATE SYNTHASE"/>
    <property type="match status" value="1"/>
</dbReference>
<evidence type="ECO:0000259" key="1">
    <source>
        <dbReference type="Pfam" id="PF03102"/>
    </source>
</evidence>
<reference evidence="2" key="1">
    <citation type="submission" date="2021-03" db="EMBL/GenBank/DDBJ databases">
        <title>Genomic Encyclopedia of Type Strains, Phase IV (KMG-V): Genome sequencing to study the core and pangenomes of soil and plant-associated prokaryotes.</title>
        <authorList>
            <person name="Whitman W."/>
        </authorList>
    </citation>
    <scope>NUCLEOTIDE SEQUENCE</scope>
    <source>
        <strain evidence="2">C4</strain>
    </source>
</reference>
<dbReference type="InterPro" id="IPR013785">
    <property type="entry name" value="Aldolase_TIM"/>
</dbReference>
<dbReference type="InterPro" id="IPR029044">
    <property type="entry name" value="Nucleotide-diphossugar_trans"/>
</dbReference>
<dbReference type="AlphaFoldDB" id="A0A8J7RGH0"/>
<dbReference type="Gene3D" id="3.90.550.10">
    <property type="entry name" value="Spore Coat Polysaccharide Biosynthesis Protein SpsA, Chain A"/>
    <property type="match status" value="1"/>
</dbReference>
<proteinExistence type="predicted"/>
<dbReference type="SUPFAM" id="SSF51569">
    <property type="entry name" value="Aldolase"/>
    <property type="match status" value="1"/>
</dbReference>
<dbReference type="Pfam" id="PF02348">
    <property type="entry name" value="CTP_transf_3"/>
    <property type="match status" value="1"/>
</dbReference>
<organism evidence="2 3">
    <name type="scientific">Methanococcus voltae</name>
    <dbReference type="NCBI Taxonomy" id="2188"/>
    <lineage>
        <taxon>Archaea</taxon>
        <taxon>Methanobacteriati</taxon>
        <taxon>Methanobacteriota</taxon>
        <taxon>Methanomada group</taxon>
        <taxon>Methanococci</taxon>
        <taxon>Methanococcales</taxon>
        <taxon>Methanococcaceae</taxon>
        <taxon>Methanococcus</taxon>
    </lineage>
</organism>
<accession>A0A8J7RGH0</accession>
<dbReference type="InterPro" id="IPR051690">
    <property type="entry name" value="PseI-like"/>
</dbReference>
<sequence length="609" mass="69874">MNTSDNIINNLEPHLILELANAHGGNVGYINNIIEQFSKIDYNNKGIKFQPFKYDKIALKDFSWYEVYEKLYIAPQEWADIIKLSKKSSFNVWLDIFDTYGCDILTSNFDDIYGVKLQASIVNNLEVFELFKEYNFEDKQLIINISGFAIDEIKEIVEKYSQLNFNSIVLQVGFQAYPTKIDDTSLNKIKILKAAFPNNKICYADHLPAEEKFSTLFPALAFNGGCDYIEKHICLDRANTEYDFYSALEKDQVMEVIDNLKNVLACSVTDFISESERNYLEKTEQIPIIKSNLKKGQLISEKDVIYRRTNKTGIRYKEIVELQKSCNILASELIENDVVTKNSYKKANIGVVVAGRMKSSRLKKKAILPINGIPSVERCLMNCLKIENTSKVVLASSTLQEDEVLKDYTLNGNVEFFQGDPDDVISRFLGVADENDLDVIIRVTADCPVVSSEIANILLDSHFRNGADYTAPKNFAVGTNCEIYNVEMLKRIIELLGDAKYSEYMTWYAQNNPNIFKVNMVDLPEEYIRSYRLTLDYPEDLVMFEELFKKLELENKEPSLKNIFEVLDNNLEIPKINGDLTLVYKTDEKLIEKLNKVTKITINKNNSKI</sequence>
<dbReference type="Gene3D" id="3.20.20.70">
    <property type="entry name" value="Aldolase class I"/>
    <property type="match status" value="1"/>
</dbReference>
<dbReference type="EMBL" id="JAGGMV010000002">
    <property type="protein sequence ID" value="MBP2201427.1"/>
    <property type="molecule type" value="Genomic_DNA"/>
</dbReference>